<keyword evidence="2" id="KW-1185">Reference proteome</keyword>
<name>A0A5C3KIC6_COPMA</name>
<dbReference type="AlphaFoldDB" id="A0A5C3KIC6"/>
<gene>
    <name evidence="1" type="ORF">FA15DRAFT_674074</name>
</gene>
<proteinExistence type="predicted"/>
<dbReference type="EMBL" id="ML210321">
    <property type="protein sequence ID" value="TFK19890.1"/>
    <property type="molecule type" value="Genomic_DNA"/>
</dbReference>
<dbReference type="Proteomes" id="UP000307440">
    <property type="component" value="Unassembled WGS sequence"/>
</dbReference>
<organism evidence="1 2">
    <name type="scientific">Coprinopsis marcescibilis</name>
    <name type="common">Agaric fungus</name>
    <name type="synonym">Psathyrella marcescibilis</name>
    <dbReference type="NCBI Taxonomy" id="230819"/>
    <lineage>
        <taxon>Eukaryota</taxon>
        <taxon>Fungi</taxon>
        <taxon>Dikarya</taxon>
        <taxon>Basidiomycota</taxon>
        <taxon>Agaricomycotina</taxon>
        <taxon>Agaricomycetes</taxon>
        <taxon>Agaricomycetidae</taxon>
        <taxon>Agaricales</taxon>
        <taxon>Agaricineae</taxon>
        <taxon>Psathyrellaceae</taxon>
        <taxon>Coprinopsis</taxon>
    </lineage>
</organism>
<accession>A0A5C3KIC6</accession>
<evidence type="ECO:0000313" key="1">
    <source>
        <dbReference type="EMBL" id="TFK19890.1"/>
    </source>
</evidence>
<reference evidence="1 2" key="1">
    <citation type="journal article" date="2019" name="Nat. Ecol. Evol.">
        <title>Megaphylogeny resolves global patterns of mushroom evolution.</title>
        <authorList>
            <person name="Varga T."/>
            <person name="Krizsan K."/>
            <person name="Foldi C."/>
            <person name="Dima B."/>
            <person name="Sanchez-Garcia M."/>
            <person name="Sanchez-Ramirez S."/>
            <person name="Szollosi G.J."/>
            <person name="Szarkandi J.G."/>
            <person name="Papp V."/>
            <person name="Albert L."/>
            <person name="Andreopoulos W."/>
            <person name="Angelini C."/>
            <person name="Antonin V."/>
            <person name="Barry K.W."/>
            <person name="Bougher N.L."/>
            <person name="Buchanan P."/>
            <person name="Buyck B."/>
            <person name="Bense V."/>
            <person name="Catcheside P."/>
            <person name="Chovatia M."/>
            <person name="Cooper J."/>
            <person name="Damon W."/>
            <person name="Desjardin D."/>
            <person name="Finy P."/>
            <person name="Geml J."/>
            <person name="Haridas S."/>
            <person name="Hughes K."/>
            <person name="Justo A."/>
            <person name="Karasinski D."/>
            <person name="Kautmanova I."/>
            <person name="Kiss B."/>
            <person name="Kocsube S."/>
            <person name="Kotiranta H."/>
            <person name="LaButti K.M."/>
            <person name="Lechner B.E."/>
            <person name="Liimatainen K."/>
            <person name="Lipzen A."/>
            <person name="Lukacs Z."/>
            <person name="Mihaltcheva S."/>
            <person name="Morgado L.N."/>
            <person name="Niskanen T."/>
            <person name="Noordeloos M.E."/>
            <person name="Ohm R.A."/>
            <person name="Ortiz-Santana B."/>
            <person name="Ovrebo C."/>
            <person name="Racz N."/>
            <person name="Riley R."/>
            <person name="Savchenko A."/>
            <person name="Shiryaev A."/>
            <person name="Soop K."/>
            <person name="Spirin V."/>
            <person name="Szebenyi C."/>
            <person name="Tomsovsky M."/>
            <person name="Tulloss R.E."/>
            <person name="Uehling J."/>
            <person name="Grigoriev I.V."/>
            <person name="Vagvolgyi C."/>
            <person name="Papp T."/>
            <person name="Martin F.M."/>
            <person name="Miettinen O."/>
            <person name="Hibbett D.S."/>
            <person name="Nagy L.G."/>
        </authorList>
    </citation>
    <scope>NUCLEOTIDE SEQUENCE [LARGE SCALE GENOMIC DNA]</scope>
    <source>
        <strain evidence="1 2">CBS 121175</strain>
    </source>
</reference>
<protein>
    <submittedName>
        <fullName evidence="1">Uncharacterized protein</fullName>
    </submittedName>
</protein>
<evidence type="ECO:0000313" key="2">
    <source>
        <dbReference type="Proteomes" id="UP000307440"/>
    </source>
</evidence>
<sequence length="58" mass="6842">MLHNHGDFPQARVHKQDLHRLRIDLDTSIKKFQNSNLLQLQVGLKRIEAKIDRSALQR</sequence>